<evidence type="ECO:0000256" key="6">
    <source>
        <dbReference type="ARBA" id="ARBA00023033"/>
    </source>
</evidence>
<keyword evidence="11" id="KW-1185">Reference proteome</keyword>
<dbReference type="OrthoDB" id="3945418at2759"/>
<sequence length="507" mass="56689">MDVASVGTLVALVYARVDLFNAAAAIGCVVTFFILMTVAASLTRRTSLNIQGMQHAQLPPGSMGLLWLGETLQFLSSLRQGGPTKFMRERTLKFRSPIFKTSLFLHPAVVVQGADANRFLVNGENRQELRNSWPSFTLELLGWNAPPAVHGAQHKRQRQILSGCLGPGALQRVVGRAGTMTQKHVEAWWKDGERISVVKSVRNYAFHVAFSLLLGIEEEPALSEMERQFRSLAEGLAGLPINLPGSRFRKAIRARDQLRRQIDSAIRQRQNSAAAVDGEVSEELLSQLILARDENGCALSLEELRDVTLTLIVAGYDTAATTLTFALKFIEENPSCRYRLVQEHEGIASQKSAGERMSWADITNMRYTWAVLQETMRLRAPALGGVKETLKDIQYNGYTIPRGWKIFYTMAATHQNDEYFKNPSKFDPSRFEIGKLQKERLQPLSYVPFGIGPHACKGIDFARMSTSLYIHHLIMAKHKWTSLEPNEKISCLPMLTLAKGYPILVSS</sequence>
<dbReference type="GO" id="GO:0005506">
    <property type="term" value="F:iron ion binding"/>
    <property type="evidence" value="ECO:0007669"/>
    <property type="project" value="InterPro"/>
</dbReference>
<gene>
    <name evidence="10" type="ORF">GOP47_0010938</name>
</gene>
<accession>A0A9D4ZIB1</accession>
<evidence type="ECO:0000256" key="7">
    <source>
        <dbReference type="PIRSR" id="PIRSR602401-1"/>
    </source>
</evidence>
<keyword evidence="5 7" id="KW-0408">Iron</keyword>
<feature type="transmembrane region" description="Helical" evidence="9">
    <location>
        <begin position="20"/>
        <end position="43"/>
    </location>
</feature>
<dbReference type="GO" id="GO:0016125">
    <property type="term" value="P:sterol metabolic process"/>
    <property type="evidence" value="ECO:0007669"/>
    <property type="project" value="TreeGrafter"/>
</dbReference>
<feature type="binding site" description="axial binding residue" evidence="7">
    <location>
        <position position="456"/>
    </location>
    <ligand>
        <name>heme</name>
        <dbReference type="ChEBI" id="CHEBI:30413"/>
    </ligand>
    <ligandPart>
        <name>Fe</name>
        <dbReference type="ChEBI" id="CHEBI:18248"/>
    </ligandPart>
</feature>
<proteinExistence type="inferred from homology"/>
<evidence type="ECO:0000256" key="2">
    <source>
        <dbReference type="ARBA" id="ARBA00022617"/>
    </source>
</evidence>
<evidence type="ECO:0000256" key="8">
    <source>
        <dbReference type="SAM" id="Coils"/>
    </source>
</evidence>
<evidence type="ECO:0000256" key="5">
    <source>
        <dbReference type="ARBA" id="ARBA00023004"/>
    </source>
</evidence>
<dbReference type="EMBL" id="JABFUD020000010">
    <property type="protein sequence ID" value="KAI5074977.1"/>
    <property type="molecule type" value="Genomic_DNA"/>
</dbReference>
<dbReference type="PRINTS" id="PR00385">
    <property type="entry name" value="P450"/>
</dbReference>
<evidence type="ECO:0000313" key="10">
    <source>
        <dbReference type="EMBL" id="KAI5074977.1"/>
    </source>
</evidence>
<comment type="caution">
    <text evidence="10">The sequence shown here is derived from an EMBL/GenBank/DDBJ whole genome shotgun (WGS) entry which is preliminary data.</text>
</comment>
<dbReference type="GO" id="GO:0016705">
    <property type="term" value="F:oxidoreductase activity, acting on paired donors, with incorporation or reduction of molecular oxygen"/>
    <property type="evidence" value="ECO:0007669"/>
    <property type="project" value="InterPro"/>
</dbReference>
<keyword evidence="9" id="KW-0472">Membrane</keyword>
<keyword evidence="2 7" id="KW-0349">Heme</keyword>
<comment type="cofactor">
    <cofactor evidence="7">
        <name>heme</name>
        <dbReference type="ChEBI" id="CHEBI:30413"/>
    </cofactor>
</comment>
<evidence type="ECO:0008006" key="12">
    <source>
        <dbReference type="Google" id="ProtNLM"/>
    </source>
</evidence>
<evidence type="ECO:0000313" key="11">
    <source>
        <dbReference type="Proteomes" id="UP000886520"/>
    </source>
</evidence>
<name>A0A9D4ZIB1_ADICA</name>
<dbReference type="InterPro" id="IPR002401">
    <property type="entry name" value="Cyt_P450_E_grp-I"/>
</dbReference>
<reference evidence="10" key="1">
    <citation type="submission" date="2021-01" db="EMBL/GenBank/DDBJ databases">
        <title>Adiantum capillus-veneris genome.</title>
        <authorList>
            <person name="Fang Y."/>
            <person name="Liao Q."/>
        </authorList>
    </citation>
    <scope>NUCLEOTIDE SEQUENCE</scope>
    <source>
        <strain evidence="10">H3</strain>
        <tissue evidence="10">Leaf</tissue>
    </source>
</reference>
<keyword evidence="4" id="KW-0560">Oxidoreductase</keyword>
<dbReference type="Gene3D" id="1.10.630.10">
    <property type="entry name" value="Cytochrome P450"/>
    <property type="match status" value="1"/>
</dbReference>
<dbReference type="AlphaFoldDB" id="A0A9D4ZIB1"/>
<keyword evidence="9" id="KW-1133">Transmembrane helix</keyword>
<evidence type="ECO:0000256" key="9">
    <source>
        <dbReference type="SAM" id="Phobius"/>
    </source>
</evidence>
<dbReference type="InterPro" id="IPR001128">
    <property type="entry name" value="Cyt_P450"/>
</dbReference>
<dbReference type="PANTHER" id="PTHR24286">
    <property type="entry name" value="CYTOCHROME P450 26"/>
    <property type="match status" value="1"/>
</dbReference>
<dbReference type="Pfam" id="PF00067">
    <property type="entry name" value="p450"/>
    <property type="match status" value="1"/>
</dbReference>
<feature type="coiled-coil region" evidence="8">
    <location>
        <begin position="248"/>
        <end position="275"/>
    </location>
</feature>
<organism evidence="10 11">
    <name type="scientific">Adiantum capillus-veneris</name>
    <name type="common">Maidenhair fern</name>
    <dbReference type="NCBI Taxonomy" id="13818"/>
    <lineage>
        <taxon>Eukaryota</taxon>
        <taxon>Viridiplantae</taxon>
        <taxon>Streptophyta</taxon>
        <taxon>Embryophyta</taxon>
        <taxon>Tracheophyta</taxon>
        <taxon>Polypodiopsida</taxon>
        <taxon>Polypodiidae</taxon>
        <taxon>Polypodiales</taxon>
        <taxon>Pteridineae</taxon>
        <taxon>Pteridaceae</taxon>
        <taxon>Vittarioideae</taxon>
        <taxon>Adiantum</taxon>
    </lineage>
</organism>
<dbReference type="Proteomes" id="UP000886520">
    <property type="component" value="Chromosome 10"/>
</dbReference>
<keyword evidence="8" id="KW-0175">Coiled coil</keyword>
<dbReference type="PANTHER" id="PTHR24286:SF384">
    <property type="entry name" value="P450, PUTATIVE (EUROFUNG)-RELATED"/>
    <property type="match status" value="1"/>
</dbReference>
<dbReference type="SUPFAM" id="SSF48264">
    <property type="entry name" value="Cytochrome P450"/>
    <property type="match status" value="1"/>
</dbReference>
<protein>
    <recommendedName>
        <fullName evidence="12">Cytochrome P450</fullName>
    </recommendedName>
</protein>
<evidence type="ECO:0000256" key="1">
    <source>
        <dbReference type="ARBA" id="ARBA00010617"/>
    </source>
</evidence>
<dbReference type="InterPro" id="IPR036396">
    <property type="entry name" value="Cyt_P450_sf"/>
</dbReference>
<dbReference type="GO" id="GO:0020037">
    <property type="term" value="F:heme binding"/>
    <property type="evidence" value="ECO:0007669"/>
    <property type="project" value="InterPro"/>
</dbReference>
<dbReference type="PRINTS" id="PR00463">
    <property type="entry name" value="EP450I"/>
</dbReference>
<comment type="similarity">
    <text evidence="1">Belongs to the cytochrome P450 family.</text>
</comment>
<keyword evidence="9" id="KW-0812">Transmembrane</keyword>
<keyword evidence="3 7" id="KW-0479">Metal-binding</keyword>
<keyword evidence="6" id="KW-0503">Monooxygenase</keyword>
<evidence type="ECO:0000256" key="4">
    <source>
        <dbReference type="ARBA" id="ARBA00023002"/>
    </source>
</evidence>
<evidence type="ECO:0000256" key="3">
    <source>
        <dbReference type="ARBA" id="ARBA00022723"/>
    </source>
</evidence>
<dbReference type="GO" id="GO:0004497">
    <property type="term" value="F:monooxygenase activity"/>
    <property type="evidence" value="ECO:0007669"/>
    <property type="project" value="UniProtKB-KW"/>
</dbReference>